<accession>A0A7C5N076</accession>
<comment type="caution">
    <text evidence="5">The sequence shown here is derived from an EMBL/GenBank/DDBJ whole genome shotgun (WGS) entry which is preliminary data.</text>
</comment>
<dbReference type="PROSITE" id="PS01242">
    <property type="entry name" value="ZF_FPG_1"/>
    <property type="match status" value="1"/>
</dbReference>
<dbReference type="GO" id="GO:0006284">
    <property type="term" value="P:base-excision repair"/>
    <property type="evidence" value="ECO:0007669"/>
    <property type="project" value="InterPro"/>
</dbReference>
<name>A0A7C5N076_9GAMM</name>
<organism evidence="5">
    <name type="scientific">Thiolapillus brandeum</name>
    <dbReference type="NCBI Taxonomy" id="1076588"/>
    <lineage>
        <taxon>Bacteria</taxon>
        <taxon>Pseudomonadati</taxon>
        <taxon>Pseudomonadota</taxon>
        <taxon>Gammaproteobacteria</taxon>
        <taxon>Chromatiales</taxon>
        <taxon>Sedimenticolaceae</taxon>
        <taxon>Thiolapillus</taxon>
    </lineage>
</organism>
<dbReference type="InterPro" id="IPR015887">
    <property type="entry name" value="DNA_glyclase_Znf_dom_DNA_BS"/>
</dbReference>
<evidence type="ECO:0000313" key="5">
    <source>
        <dbReference type="EMBL" id="HHH13600.1"/>
    </source>
</evidence>
<dbReference type="GO" id="GO:0003677">
    <property type="term" value="F:DNA binding"/>
    <property type="evidence" value="ECO:0007669"/>
    <property type="project" value="InterPro"/>
</dbReference>
<sequence length="64" mass="7177">LADAIERGGTTLRDFRQADGRPGYFVQELKVYGREGAPCPRCGAPVRQRVIGQRSSFYCGRCQR</sequence>
<dbReference type="InterPro" id="IPR010663">
    <property type="entry name" value="Znf_FPG/IleRS"/>
</dbReference>
<dbReference type="GO" id="GO:0016799">
    <property type="term" value="F:hydrolase activity, hydrolyzing N-glycosyl compounds"/>
    <property type="evidence" value="ECO:0007669"/>
    <property type="project" value="InterPro"/>
</dbReference>
<feature type="domain" description="FPG-type" evidence="4">
    <location>
        <begin position="30"/>
        <end position="64"/>
    </location>
</feature>
<evidence type="ECO:0000259" key="4">
    <source>
        <dbReference type="PROSITE" id="PS51066"/>
    </source>
</evidence>
<feature type="non-terminal residue" evidence="5">
    <location>
        <position position="1"/>
    </location>
</feature>
<dbReference type="EMBL" id="DROM01000311">
    <property type="protein sequence ID" value="HHH13600.1"/>
    <property type="molecule type" value="Genomic_DNA"/>
</dbReference>
<dbReference type="PROSITE" id="PS51066">
    <property type="entry name" value="ZF_FPG_2"/>
    <property type="match status" value="1"/>
</dbReference>
<evidence type="ECO:0000256" key="1">
    <source>
        <dbReference type="ARBA" id="ARBA00022723"/>
    </source>
</evidence>
<proteinExistence type="predicted"/>
<dbReference type="GO" id="GO:0008270">
    <property type="term" value="F:zinc ion binding"/>
    <property type="evidence" value="ECO:0007669"/>
    <property type="project" value="UniProtKB-KW"/>
</dbReference>
<dbReference type="GO" id="GO:0003906">
    <property type="term" value="F:DNA-(apurinic or apyrimidinic site) endonuclease activity"/>
    <property type="evidence" value="ECO:0007669"/>
    <property type="project" value="InterPro"/>
</dbReference>
<dbReference type="AlphaFoldDB" id="A0A7C5N076"/>
<keyword evidence="3" id="KW-0863">Zinc-finger</keyword>
<dbReference type="SUPFAM" id="SSF57716">
    <property type="entry name" value="Glucocorticoid receptor-like (DNA-binding domain)"/>
    <property type="match status" value="1"/>
</dbReference>
<dbReference type="Pfam" id="PF06827">
    <property type="entry name" value="zf-FPG_IleRS"/>
    <property type="match status" value="1"/>
</dbReference>
<reference evidence="5" key="1">
    <citation type="journal article" date="2020" name="mSystems">
        <title>Genome- and Community-Level Interaction Insights into Carbon Utilization and Element Cycling Functions of Hydrothermarchaeota in Hydrothermal Sediment.</title>
        <authorList>
            <person name="Zhou Z."/>
            <person name="Liu Y."/>
            <person name="Xu W."/>
            <person name="Pan J."/>
            <person name="Luo Z.H."/>
            <person name="Li M."/>
        </authorList>
    </citation>
    <scope>NUCLEOTIDE SEQUENCE [LARGE SCALE GENOMIC DNA]</scope>
    <source>
        <strain evidence="5">HyVt-535</strain>
    </source>
</reference>
<dbReference type="InterPro" id="IPR000214">
    <property type="entry name" value="Znf_DNA_glyclase/AP_lyase"/>
</dbReference>
<protein>
    <submittedName>
        <fullName evidence="5">DNA-formamidopyrimidine glycosylase</fullName>
    </submittedName>
</protein>
<gene>
    <name evidence="5" type="ORF">ENJ98_05135</name>
</gene>
<dbReference type="Gene3D" id="1.10.8.50">
    <property type="match status" value="1"/>
</dbReference>
<evidence type="ECO:0000256" key="3">
    <source>
        <dbReference type="PROSITE-ProRule" id="PRU00391"/>
    </source>
</evidence>
<keyword evidence="2" id="KW-0862">Zinc</keyword>
<evidence type="ECO:0000256" key="2">
    <source>
        <dbReference type="ARBA" id="ARBA00022833"/>
    </source>
</evidence>
<dbReference type="Proteomes" id="UP000886100">
    <property type="component" value="Unassembled WGS sequence"/>
</dbReference>
<keyword evidence="1" id="KW-0479">Metal-binding</keyword>